<proteinExistence type="predicted"/>
<dbReference type="PANTHER" id="PTHR45669:SF22">
    <property type="entry name" value="GLUTAREDOXIN DOMAIN-CONTAINING CYSTEINE-RICH PROTEIN CG12206-RELATED"/>
    <property type="match status" value="1"/>
</dbReference>
<gene>
    <name evidence="2" type="ORF">NYM_LOCUS4548</name>
</gene>
<reference evidence="2" key="1">
    <citation type="submission" date="2019-09" db="EMBL/GenBank/DDBJ databases">
        <authorList>
            <person name="Zhang L."/>
        </authorList>
    </citation>
    <scope>NUCLEOTIDE SEQUENCE</scope>
</reference>
<dbReference type="CDD" id="cd03031">
    <property type="entry name" value="GRX_GRX_like"/>
    <property type="match status" value="1"/>
</dbReference>
<dbReference type="OrthoDB" id="423313at2759"/>
<evidence type="ECO:0000313" key="2">
    <source>
        <dbReference type="EMBL" id="VVV56838.1"/>
    </source>
</evidence>
<dbReference type="PROSITE" id="PS51354">
    <property type="entry name" value="GLUTAREDOXIN_2"/>
    <property type="match status" value="1"/>
</dbReference>
<dbReference type="PANTHER" id="PTHR45669">
    <property type="entry name" value="GLUTAREDOXIN DOMAIN-CONTAINING CYSTEINE-RICH PROTEIN CG12206-RELATED"/>
    <property type="match status" value="1"/>
</dbReference>
<dbReference type="AlphaFoldDB" id="A0A5K0WWR7"/>
<dbReference type="OMA" id="FLPCSGC"/>
<sequence>MGCVASGLINDELNKEADPTNGHGGHSISHIVSLTSTTYGLLTLDSPCSKPTDKGSRRFALSLAPSPPAARIVFHRTTPSASAAAAATEPQAPEVINAWELMDGLDGDAAVKAPSPCPPVGEKAVVFYSTTLGGIRKTFEDCNRVRAVLEGLGVAVSERDVSMHSAYREELRGLLMALAGGGAQPQGAGVPRVFIKGKHVGGAEEVVSMHEEGRLTAMVDGLPRARAGEVCEGCGGVRFVPCFECNGSRKLVTDKCKMALRCPECNENGLVLCPICC</sequence>
<feature type="domain" description="Glutaredoxin" evidence="1">
    <location>
        <begin position="125"/>
        <end position="200"/>
    </location>
</feature>
<dbReference type="Gene3D" id="3.40.30.10">
    <property type="entry name" value="Glutaredoxin"/>
    <property type="match status" value="1"/>
</dbReference>
<dbReference type="Gramene" id="NC10G0144630.1">
    <property type="protein sequence ID" value="NC10G0144630.1:cds"/>
    <property type="gene ID" value="NC10G0144630"/>
</dbReference>
<dbReference type="InterPro" id="IPR002109">
    <property type="entry name" value="Glutaredoxin"/>
</dbReference>
<protein>
    <recommendedName>
        <fullName evidence="1">Glutaredoxin domain-containing protein</fullName>
    </recommendedName>
</protein>
<dbReference type="Pfam" id="PF00462">
    <property type="entry name" value="Glutaredoxin"/>
    <property type="match status" value="1"/>
</dbReference>
<name>A0A5K0WWR7_9MAGN</name>
<evidence type="ECO:0000259" key="1">
    <source>
        <dbReference type="Pfam" id="PF00462"/>
    </source>
</evidence>
<dbReference type="Pfam" id="PF23733">
    <property type="entry name" value="GRXCR1-2_C"/>
    <property type="match status" value="1"/>
</dbReference>
<dbReference type="SUPFAM" id="SSF52833">
    <property type="entry name" value="Thioredoxin-like"/>
    <property type="match status" value="1"/>
</dbReference>
<accession>A0A5K0WWR7</accession>
<dbReference type="EMBL" id="LR721775">
    <property type="protein sequence ID" value="VVV56838.1"/>
    <property type="molecule type" value="Genomic_DNA"/>
</dbReference>
<dbReference type="InterPro" id="IPR036249">
    <property type="entry name" value="Thioredoxin-like_sf"/>
</dbReference>
<organism evidence="2">
    <name type="scientific">Nymphaea colorata</name>
    <name type="common">pocket water lily</name>
    <dbReference type="NCBI Taxonomy" id="210225"/>
    <lineage>
        <taxon>Eukaryota</taxon>
        <taxon>Viridiplantae</taxon>
        <taxon>Streptophyta</taxon>
        <taxon>Embryophyta</taxon>
        <taxon>Tracheophyta</taxon>
        <taxon>Spermatophyta</taxon>
        <taxon>Magnoliopsida</taxon>
        <taxon>Nymphaeales</taxon>
        <taxon>Nymphaeaceae</taxon>
        <taxon>Nymphaea</taxon>
    </lineage>
</organism>